<name>A0A0K3AWH0_CAEEL</name>
<protein>
    <submittedName>
        <fullName evidence="3">Lebercilin domain-containing protein</fullName>
    </submittedName>
</protein>
<feature type="coiled-coil region" evidence="1">
    <location>
        <begin position="271"/>
        <end position="400"/>
    </location>
</feature>
<dbReference type="GeneID" id="180513"/>
<dbReference type="AGR" id="WB:WBGene00022419"/>
<dbReference type="OrthoDB" id="5876674at2759"/>
<dbReference type="InParanoid" id="A0A0K3AWH0"/>
<dbReference type="AlphaFoldDB" id="A0A0K3AWH0"/>
<dbReference type="SMR" id="A0A0K3AWH0"/>
<proteinExistence type="predicted"/>
<dbReference type="CTD" id="180513"/>
<evidence type="ECO:0000313" key="4">
    <source>
        <dbReference type="Proteomes" id="UP000001940"/>
    </source>
</evidence>
<accession>A0A0K3AWH0</accession>
<dbReference type="PaxDb" id="6239-Y102A11A.9.1"/>
<gene>
    <name evidence="3" type="ORF">CELE_Y102A11A.9</name>
    <name evidence="3 5" type="ORF">Y102A11A.9</name>
</gene>
<dbReference type="KEGG" id="cel:CELE_Y102A11A.9"/>
<evidence type="ECO:0000313" key="5">
    <source>
        <dbReference type="WormBase" id="Y102A11A.9a"/>
    </source>
</evidence>
<dbReference type="WormBase" id="Y102A11A.9a">
    <property type="protein sequence ID" value="CE50216"/>
    <property type="gene ID" value="WBGene00022419"/>
</dbReference>
<evidence type="ECO:0000256" key="1">
    <source>
        <dbReference type="SAM" id="Coils"/>
    </source>
</evidence>
<dbReference type="ExpressionAtlas" id="A0A0K3AWH0">
    <property type="expression patterns" value="baseline and differential"/>
</dbReference>
<feature type="region of interest" description="Disordered" evidence="2">
    <location>
        <begin position="1"/>
        <end position="69"/>
    </location>
</feature>
<organism evidence="3 4">
    <name type="scientific">Caenorhabditis elegans</name>
    <dbReference type="NCBI Taxonomy" id="6239"/>
    <lineage>
        <taxon>Eukaryota</taxon>
        <taxon>Metazoa</taxon>
        <taxon>Ecdysozoa</taxon>
        <taxon>Nematoda</taxon>
        <taxon>Chromadorea</taxon>
        <taxon>Rhabditida</taxon>
        <taxon>Rhabditina</taxon>
        <taxon>Rhabditomorpha</taxon>
        <taxon>Rhabditoidea</taxon>
        <taxon>Rhabditidae</taxon>
        <taxon>Peloderinae</taxon>
        <taxon>Caenorhabditis</taxon>
    </lineage>
</organism>
<dbReference type="Proteomes" id="UP000001940">
    <property type="component" value="Chromosome X"/>
</dbReference>
<evidence type="ECO:0000256" key="2">
    <source>
        <dbReference type="SAM" id="MobiDB-lite"/>
    </source>
</evidence>
<dbReference type="Bgee" id="WBGene00022419">
    <property type="expression patterns" value="Expressed in pharyngeal muscle cell (C elegans) and 3 other cell types or tissues"/>
</dbReference>
<sequence>MPPPIGRNISVKHGRSKSTSAATGKLPPVVSQETRDRTEAVKKTFDRPKTAHRNSRPPTSSHALPSFGNGRIITASKHMKLAMKRSNSETRPLPRIEYGRSPSREKMTDLRDELFHAKKKVASYETDLKKLSTEMQRLRRDAEKRETFLERIVTAQYHPTELNDTNLARTLTSIKRKEMAKENLIDIQAKELERLRSLLKDSHIPLGSKHPTETMTVSVAKDSELDVDNEDYSDYPEEPDLVETAGHSERDEEYDEVFEEVHNRKLDKSRVKTASKERNELAKKYAEQNAKLKLKLKEVKNNYASMLEKNKKKGEEFIKQSENSKAVVEKTVQISTVLDSLQKEREDLSEIRKKNEQKIEGLSQELIEAYGEIDALKMNNEKLQEHLGDLEQRVGHLKIQPDYESLPPLNIPRLDMTDIDNDENGTLHEFSERSVLSNLSEFDHVHLAGALAEIAGAHCERLRMITQS</sequence>
<evidence type="ECO:0000313" key="3">
    <source>
        <dbReference type="EMBL" id="CTQ87094.1"/>
    </source>
</evidence>
<reference evidence="3 4" key="1">
    <citation type="journal article" date="1998" name="Science">
        <title>Genome sequence of the nematode C. elegans: a platform for investigating biology.</title>
        <authorList>
            <consortium name="The C. elegans sequencing consortium"/>
            <person name="Sulson J.E."/>
            <person name="Waterston R."/>
        </authorList>
    </citation>
    <scope>NUCLEOTIDE SEQUENCE [LARGE SCALE GENOMIC DNA]</scope>
    <source>
        <strain evidence="3 4">Bristol N2</strain>
    </source>
</reference>
<dbReference type="EMBL" id="BX284606">
    <property type="protein sequence ID" value="CTQ87094.1"/>
    <property type="molecule type" value="Genomic_DNA"/>
</dbReference>
<dbReference type="RefSeq" id="NP_001300383.1">
    <property type="nucleotide sequence ID" value="NM_001313454.1"/>
</dbReference>
<keyword evidence="4" id="KW-1185">Reference proteome</keyword>
<dbReference type="eggNOG" id="ENOG502TFVK">
    <property type="taxonomic scope" value="Eukaryota"/>
</dbReference>
<keyword evidence="1" id="KW-0175">Coiled coil</keyword>
<feature type="compositionally biased region" description="Basic and acidic residues" evidence="2">
    <location>
        <begin position="33"/>
        <end position="49"/>
    </location>
</feature>
<dbReference type="OMA" id="NIPRLDM"/>